<dbReference type="Proteomes" id="UP000264006">
    <property type="component" value="Chromosome"/>
</dbReference>
<reference evidence="1 2" key="1">
    <citation type="submission" date="2018-09" db="EMBL/GenBank/DDBJ databases">
        <title>Complete genome sequence of Euzebya sp. DY32-46 isolated from seawater of Pacific Ocean.</title>
        <authorList>
            <person name="Xu L."/>
            <person name="Wu Y.-H."/>
            <person name="Xu X.-W."/>
        </authorList>
    </citation>
    <scope>NUCLEOTIDE SEQUENCE [LARGE SCALE GENOMIC DNA]</scope>
    <source>
        <strain evidence="1 2">DY32-46</strain>
    </source>
</reference>
<gene>
    <name evidence="1" type="ORF">DVS28_a2289</name>
</gene>
<dbReference type="AlphaFoldDB" id="A0A346XXM4"/>
<organism evidence="1 2">
    <name type="scientific">Euzebya pacifica</name>
    <dbReference type="NCBI Taxonomy" id="1608957"/>
    <lineage>
        <taxon>Bacteria</taxon>
        <taxon>Bacillati</taxon>
        <taxon>Actinomycetota</taxon>
        <taxon>Nitriliruptoria</taxon>
        <taxon>Euzebyales</taxon>
    </lineage>
</organism>
<name>A0A346XXM4_9ACTN</name>
<dbReference type="EMBL" id="CP031165">
    <property type="protein sequence ID" value="AXV06971.1"/>
    <property type="molecule type" value="Genomic_DNA"/>
</dbReference>
<proteinExistence type="predicted"/>
<evidence type="ECO:0000313" key="2">
    <source>
        <dbReference type="Proteomes" id="UP000264006"/>
    </source>
</evidence>
<protein>
    <submittedName>
        <fullName evidence="1">Uncharacterized protein</fullName>
    </submittedName>
</protein>
<keyword evidence="2" id="KW-1185">Reference proteome</keyword>
<evidence type="ECO:0000313" key="1">
    <source>
        <dbReference type="EMBL" id="AXV06971.1"/>
    </source>
</evidence>
<sequence length="54" mass="5721">MIGTILLGATAPGWRDRGLRRPEAMIGTIPMHGLRPKRSGRAVDNAMDGFACGA</sequence>
<dbReference type="KEGG" id="euz:DVS28_a2289"/>
<accession>A0A346XXM4</accession>